<dbReference type="KEGG" id="gra:105798483"/>
<dbReference type="SMR" id="A0A0D2RQF3"/>
<sequence>MGRGKVVLERIENKINRQVTFSKRRNGLLKKSYELSVLCDAEVALIIFSSRGKLSEFASNISVPTTLEKYWQHRYSSPVDIPLDETQTLYQEVLRLKAKYESLQRSQRHLLGEELESLTVKELYKIEKQLDRALSQARQKKTQLLLERMEELSKKERELEVENKQLKSQLELEHCFQSAQGLGDCSIEMGNEYNMIPSQANHAQQQSSTHTGYHQFIPQERVTEDRTVNRSGANKCTAGWL</sequence>
<keyword evidence="3" id="KW-0238">DNA-binding</keyword>
<evidence type="ECO:0000256" key="3">
    <source>
        <dbReference type="ARBA" id="ARBA00023125"/>
    </source>
</evidence>
<dbReference type="SUPFAM" id="SSF55455">
    <property type="entry name" value="SRF-like"/>
    <property type="match status" value="1"/>
</dbReference>
<keyword evidence="5" id="KW-0539">Nucleus</keyword>
<accession>A0A0D2RQF3</accession>
<evidence type="ECO:0000259" key="7">
    <source>
        <dbReference type="PROSITE" id="PS50066"/>
    </source>
</evidence>
<dbReference type="Gramene" id="KJB34049">
    <property type="protein sequence ID" value="KJB34049"/>
    <property type="gene ID" value="B456_006G045100"/>
</dbReference>
<dbReference type="Proteomes" id="UP000032304">
    <property type="component" value="Chromosome 6"/>
</dbReference>
<protein>
    <submittedName>
        <fullName evidence="9">Uncharacterized protein</fullName>
    </submittedName>
</protein>
<evidence type="ECO:0000256" key="5">
    <source>
        <dbReference type="ARBA" id="ARBA00023242"/>
    </source>
</evidence>
<name>A0A0D2RQF3_GOSRA</name>
<evidence type="ECO:0000256" key="2">
    <source>
        <dbReference type="ARBA" id="ARBA00023015"/>
    </source>
</evidence>
<dbReference type="InterPro" id="IPR002100">
    <property type="entry name" value="TF_MADSbox"/>
</dbReference>
<dbReference type="InterPro" id="IPR033896">
    <property type="entry name" value="MEF2-like_N"/>
</dbReference>
<dbReference type="OMA" id="HRCYNRS"/>
<dbReference type="PROSITE" id="PS50066">
    <property type="entry name" value="MADS_BOX_2"/>
    <property type="match status" value="1"/>
</dbReference>
<organism evidence="9 10">
    <name type="scientific">Gossypium raimondii</name>
    <name type="common">Peruvian cotton</name>
    <name type="synonym">Gossypium klotzschianum subsp. raimondii</name>
    <dbReference type="NCBI Taxonomy" id="29730"/>
    <lineage>
        <taxon>Eukaryota</taxon>
        <taxon>Viridiplantae</taxon>
        <taxon>Streptophyta</taxon>
        <taxon>Embryophyta</taxon>
        <taxon>Tracheophyta</taxon>
        <taxon>Spermatophyta</taxon>
        <taxon>Magnoliopsida</taxon>
        <taxon>eudicotyledons</taxon>
        <taxon>Gunneridae</taxon>
        <taxon>Pentapetalae</taxon>
        <taxon>rosids</taxon>
        <taxon>malvids</taxon>
        <taxon>Malvales</taxon>
        <taxon>Malvaceae</taxon>
        <taxon>Malvoideae</taxon>
        <taxon>Gossypium</taxon>
    </lineage>
</organism>
<reference evidence="9 10" key="1">
    <citation type="journal article" date="2012" name="Nature">
        <title>Repeated polyploidization of Gossypium genomes and the evolution of spinnable cotton fibres.</title>
        <authorList>
            <person name="Paterson A.H."/>
            <person name="Wendel J.F."/>
            <person name="Gundlach H."/>
            <person name="Guo H."/>
            <person name="Jenkins J."/>
            <person name="Jin D."/>
            <person name="Llewellyn D."/>
            <person name="Showmaker K.C."/>
            <person name="Shu S."/>
            <person name="Udall J."/>
            <person name="Yoo M.J."/>
            <person name="Byers R."/>
            <person name="Chen W."/>
            <person name="Doron-Faigenboim A."/>
            <person name="Duke M.V."/>
            <person name="Gong L."/>
            <person name="Grimwood J."/>
            <person name="Grover C."/>
            <person name="Grupp K."/>
            <person name="Hu G."/>
            <person name="Lee T.H."/>
            <person name="Li J."/>
            <person name="Lin L."/>
            <person name="Liu T."/>
            <person name="Marler B.S."/>
            <person name="Page J.T."/>
            <person name="Roberts A.W."/>
            <person name="Romanel E."/>
            <person name="Sanders W.S."/>
            <person name="Szadkowski E."/>
            <person name="Tan X."/>
            <person name="Tang H."/>
            <person name="Xu C."/>
            <person name="Wang J."/>
            <person name="Wang Z."/>
            <person name="Zhang D."/>
            <person name="Zhang L."/>
            <person name="Ashrafi H."/>
            <person name="Bedon F."/>
            <person name="Bowers J.E."/>
            <person name="Brubaker C.L."/>
            <person name="Chee P.W."/>
            <person name="Das S."/>
            <person name="Gingle A.R."/>
            <person name="Haigler C.H."/>
            <person name="Harker D."/>
            <person name="Hoffmann L.V."/>
            <person name="Hovav R."/>
            <person name="Jones D.C."/>
            <person name="Lemke C."/>
            <person name="Mansoor S."/>
            <person name="ur Rahman M."/>
            <person name="Rainville L.N."/>
            <person name="Rambani A."/>
            <person name="Reddy U.K."/>
            <person name="Rong J.K."/>
            <person name="Saranga Y."/>
            <person name="Scheffler B.E."/>
            <person name="Scheffler J.A."/>
            <person name="Stelly D.M."/>
            <person name="Triplett B.A."/>
            <person name="Van Deynze A."/>
            <person name="Vaslin M.F."/>
            <person name="Waghmare V.N."/>
            <person name="Walford S.A."/>
            <person name="Wright R.J."/>
            <person name="Zaki E.A."/>
            <person name="Zhang T."/>
            <person name="Dennis E.S."/>
            <person name="Mayer K.F."/>
            <person name="Peterson D.G."/>
            <person name="Rokhsar D.S."/>
            <person name="Wang X."/>
            <person name="Schmutz J."/>
        </authorList>
    </citation>
    <scope>NUCLEOTIDE SEQUENCE [LARGE SCALE GENOMIC DNA]</scope>
</reference>
<evidence type="ECO:0000259" key="8">
    <source>
        <dbReference type="PROSITE" id="PS51297"/>
    </source>
</evidence>
<evidence type="ECO:0000256" key="4">
    <source>
        <dbReference type="ARBA" id="ARBA00023163"/>
    </source>
</evidence>
<dbReference type="GO" id="GO:0046983">
    <property type="term" value="F:protein dimerization activity"/>
    <property type="evidence" value="ECO:0007669"/>
    <property type="project" value="InterPro"/>
</dbReference>
<dbReference type="Pfam" id="PF00319">
    <property type="entry name" value="SRF-TF"/>
    <property type="match status" value="1"/>
</dbReference>
<dbReference type="EMBL" id="CM001745">
    <property type="protein sequence ID" value="KJB34049.1"/>
    <property type="molecule type" value="Genomic_DNA"/>
</dbReference>
<dbReference type="GO" id="GO:0000977">
    <property type="term" value="F:RNA polymerase II transcription regulatory region sequence-specific DNA binding"/>
    <property type="evidence" value="ECO:0007669"/>
    <property type="project" value="InterPro"/>
</dbReference>
<dbReference type="Pfam" id="PF01486">
    <property type="entry name" value="K-box"/>
    <property type="match status" value="1"/>
</dbReference>
<feature type="domain" description="MADS-box" evidence="7">
    <location>
        <begin position="1"/>
        <end position="61"/>
    </location>
</feature>
<dbReference type="GO" id="GO:0045944">
    <property type="term" value="P:positive regulation of transcription by RNA polymerase II"/>
    <property type="evidence" value="ECO:0007669"/>
    <property type="project" value="InterPro"/>
</dbReference>
<dbReference type="PANTHER" id="PTHR48019">
    <property type="entry name" value="SERUM RESPONSE FACTOR HOMOLOG"/>
    <property type="match status" value="1"/>
</dbReference>
<dbReference type="CDD" id="cd00265">
    <property type="entry name" value="MADS_MEF2_like"/>
    <property type="match status" value="1"/>
</dbReference>
<dbReference type="PROSITE" id="PS51297">
    <property type="entry name" value="K_BOX"/>
    <property type="match status" value="1"/>
</dbReference>
<dbReference type="eggNOG" id="KOG0014">
    <property type="taxonomic scope" value="Eukaryota"/>
</dbReference>
<keyword evidence="2" id="KW-0805">Transcription regulation</keyword>
<evidence type="ECO:0000256" key="6">
    <source>
        <dbReference type="SAM" id="Coils"/>
    </source>
</evidence>
<dbReference type="InterPro" id="IPR036879">
    <property type="entry name" value="TF_MADSbox_sf"/>
</dbReference>
<dbReference type="OrthoDB" id="1898716at2759"/>
<proteinExistence type="predicted"/>
<dbReference type="PRINTS" id="PR00404">
    <property type="entry name" value="MADSDOMAIN"/>
</dbReference>
<dbReference type="SMART" id="SM00432">
    <property type="entry name" value="MADS"/>
    <property type="match status" value="1"/>
</dbReference>
<evidence type="ECO:0000313" key="10">
    <source>
        <dbReference type="Proteomes" id="UP000032304"/>
    </source>
</evidence>
<dbReference type="InterPro" id="IPR050142">
    <property type="entry name" value="MADS-box/MEF2_TF"/>
</dbReference>
<dbReference type="AlphaFoldDB" id="A0A0D2RQF3"/>
<feature type="domain" description="K-box" evidence="8">
    <location>
        <begin position="86"/>
        <end position="176"/>
    </location>
</feature>
<evidence type="ECO:0000313" key="9">
    <source>
        <dbReference type="EMBL" id="KJB34049.1"/>
    </source>
</evidence>
<feature type="coiled-coil region" evidence="6">
    <location>
        <begin position="127"/>
        <end position="172"/>
    </location>
</feature>
<dbReference type="InterPro" id="IPR002487">
    <property type="entry name" value="TF_Kbox"/>
</dbReference>
<evidence type="ECO:0000256" key="1">
    <source>
        <dbReference type="ARBA" id="ARBA00004123"/>
    </source>
</evidence>
<keyword evidence="4" id="KW-0804">Transcription</keyword>
<dbReference type="FunFam" id="3.40.1810.10:FF:000003">
    <property type="entry name" value="MADS-box transcription factor MADS-MC"/>
    <property type="match status" value="1"/>
</dbReference>
<dbReference type="GO" id="GO:0005634">
    <property type="term" value="C:nucleus"/>
    <property type="evidence" value="ECO:0007669"/>
    <property type="project" value="UniProtKB-SubCell"/>
</dbReference>
<keyword evidence="6" id="KW-0175">Coiled coil</keyword>
<keyword evidence="10" id="KW-1185">Reference proteome</keyword>
<gene>
    <name evidence="9" type="ORF">B456_006G045100</name>
</gene>
<dbReference type="Gene3D" id="3.40.1810.10">
    <property type="entry name" value="Transcription factor, MADS-box"/>
    <property type="match status" value="1"/>
</dbReference>
<dbReference type="GO" id="GO:0003700">
    <property type="term" value="F:DNA-binding transcription factor activity"/>
    <property type="evidence" value="ECO:0007669"/>
    <property type="project" value="InterPro"/>
</dbReference>
<comment type="subcellular location">
    <subcellularLocation>
        <location evidence="1">Nucleus</location>
    </subcellularLocation>
</comment>